<dbReference type="GO" id="GO:0003729">
    <property type="term" value="F:mRNA binding"/>
    <property type="evidence" value="ECO:0007669"/>
    <property type="project" value="TreeGrafter"/>
</dbReference>
<accession>X6NMQ6</accession>
<dbReference type="Gene3D" id="1.25.10.10">
    <property type="entry name" value="Leucine-rich Repeat Variant"/>
    <property type="match status" value="1"/>
</dbReference>
<comment type="caution">
    <text evidence="4">The sequence shown here is derived from an EMBL/GenBank/DDBJ whole genome shotgun (WGS) entry which is preliminary data.</text>
</comment>
<keyword evidence="1" id="KW-0694">RNA-binding</keyword>
<organism evidence="4 5">
    <name type="scientific">Reticulomyxa filosa</name>
    <dbReference type="NCBI Taxonomy" id="46433"/>
    <lineage>
        <taxon>Eukaryota</taxon>
        <taxon>Sar</taxon>
        <taxon>Rhizaria</taxon>
        <taxon>Retaria</taxon>
        <taxon>Foraminifera</taxon>
        <taxon>Monothalamids</taxon>
        <taxon>Reticulomyxidae</taxon>
        <taxon>Reticulomyxa</taxon>
    </lineage>
</organism>
<dbReference type="SUPFAM" id="SSF48371">
    <property type="entry name" value="ARM repeat"/>
    <property type="match status" value="1"/>
</dbReference>
<dbReference type="PANTHER" id="PTHR13389">
    <property type="entry name" value="PUMILIO HOMOLOG 3"/>
    <property type="match status" value="1"/>
</dbReference>
<evidence type="ECO:0000259" key="3">
    <source>
        <dbReference type="Pfam" id="PF08144"/>
    </source>
</evidence>
<dbReference type="Pfam" id="PF08144">
    <property type="entry name" value="CPL"/>
    <property type="match status" value="1"/>
</dbReference>
<evidence type="ECO:0000313" key="5">
    <source>
        <dbReference type="Proteomes" id="UP000023152"/>
    </source>
</evidence>
<evidence type="ECO:0000313" key="4">
    <source>
        <dbReference type="EMBL" id="ETO27218.1"/>
    </source>
</evidence>
<evidence type="ECO:0000256" key="1">
    <source>
        <dbReference type="ARBA" id="ARBA00022884"/>
    </source>
</evidence>
<feature type="domain" description="CPL" evidence="3">
    <location>
        <begin position="350"/>
        <end position="434"/>
    </location>
</feature>
<feature type="region of interest" description="Disordered" evidence="2">
    <location>
        <begin position="426"/>
        <end position="450"/>
    </location>
</feature>
<feature type="non-terminal residue" evidence="4">
    <location>
        <position position="634"/>
    </location>
</feature>
<gene>
    <name evidence="4" type="ORF">RFI_09914</name>
</gene>
<evidence type="ECO:0000256" key="2">
    <source>
        <dbReference type="SAM" id="MobiDB-lite"/>
    </source>
</evidence>
<dbReference type="GO" id="GO:0006417">
    <property type="term" value="P:regulation of translation"/>
    <property type="evidence" value="ECO:0007669"/>
    <property type="project" value="TreeGrafter"/>
</dbReference>
<dbReference type="InterPro" id="IPR011989">
    <property type="entry name" value="ARM-like"/>
</dbReference>
<dbReference type="InterPro" id="IPR012959">
    <property type="entry name" value="CPL_dom"/>
</dbReference>
<proteinExistence type="predicted"/>
<dbReference type="GO" id="GO:0005730">
    <property type="term" value="C:nucleolus"/>
    <property type="evidence" value="ECO:0007669"/>
    <property type="project" value="TreeGrafter"/>
</dbReference>
<sequence>MKRYGKEDVKKIIVEELMKNVARLIIHRLASTVVDYAIMTSDEVTRRKAIQLIVSRKFLVLEANETETETKQPTVKTEKPANQESNNTTQSIEDFLNDDASEDKPVNTLNEITDDSTNKTIPQSIETILVNSDTVERKHIMANMYRFIITGIEKDMMSTGVFQTILYQYLNYCTRHELETMLELCIVPNVMQLQNVKEGSYAIMHALDQCYYKSQLRKLLLKACHHFIVPMSCDKDGYLVVVRFLEVFDDTKQLGQLIIKKLLTNLDILCFHDFGRLVLLHLLCPRDGKHFKEEFNTLCPQQEQIKINIIMITQIPVTEKEFQIKHQNTPGIDFNNPTTWIKLKVSERPSCKKEGVVRRKELLQAFIPGIVKYCRENMKKLLIHALGGTIVIEVLRLLLHGSDLVPKSKELTEQFITSLLKTTLSDTVPKEKSPAPPLPEKPAILQKSSQGVQINDIIRSSLSNLKSGPTHQDDAAETNEEHPQDEKINENIDEEGDQAKPKKTPLTDEEMIASAQYQTEMLQYSVNMHRHKTLNYDYDTSTPVMFHGLGRRRLVKAIEMFEELHSKVCDYIIQMDTSSIISLVESPGVYVFCGLFQHSENESIKSQLQEKLKPILQTVSKKHNKEDLEKQKGL</sequence>
<keyword evidence="5" id="KW-1185">Reference proteome</keyword>
<dbReference type="EMBL" id="ASPP01007391">
    <property type="protein sequence ID" value="ETO27218.1"/>
    <property type="molecule type" value="Genomic_DNA"/>
</dbReference>
<feature type="region of interest" description="Disordered" evidence="2">
    <location>
        <begin position="463"/>
        <end position="508"/>
    </location>
</feature>
<dbReference type="OrthoDB" id="497380at2759"/>
<name>X6NMQ6_RETFI</name>
<dbReference type="AlphaFoldDB" id="X6NMQ6"/>
<dbReference type="Proteomes" id="UP000023152">
    <property type="component" value="Unassembled WGS sequence"/>
</dbReference>
<dbReference type="PANTHER" id="PTHR13389:SF0">
    <property type="entry name" value="PUMILIO HOMOLOG 3"/>
    <property type="match status" value="1"/>
</dbReference>
<protein>
    <recommendedName>
        <fullName evidence="3">CPL domain-containing protein</fullName>
    </recommendedName>
</protein>
<dbReference type="InterPro" id="IPR040059">
    <property type="entry name" value="PUM3"/>
</dbReference>
<feature type="region of interest" description="Disordered" evidence="2">
    <location>
        <begin position="65"/>
        <end position="89"/>
    </location>
</feature>
<feature type="compositionally biased region" description="Basic and acidic residues" evidence="2">
    <location>
        <begin position="471"/>
        <end position="490"/>
    </location>
</feature>
<reference evidence="4 5" key="1">
    <citation type="journal article" date="2013" name="Curr. Biol.">
        <title>The Genome of the Foraminiferan Reticulomyxa filosa.</title>
        <authorList>
            <person name="Glockner G."/>
            <person name="Hulsmann N."/>
            <person name="Schleicher M."/>
            <person name="Noegel A.A."/>
            <person name="Eichinger L."/>
            <person name="Gallinger C."/>
            <person name="Pawlowski J."/>
            <person name="Sierra R."/>
            <person name="Euteneuer U."/>
            <person name="Pillet L."/>
            <person name="Moustafa A."/>
            <person name="Platzer M."/>
            <person name="Groth M."/>
            <person name="Szafranski K."/>
            <person name="Schliwa M."/>
        </authorList>
    </citation>
    <scope>NUCLEOTIDE SEQUENCE [LARGE SCALE GENOMIC DNA]</scope>
</reference>
<dbReference type="InterPro" id="IPR016024">
    <property type="entry name" value="ARM-type_fold"/>
</dbReference>